<dbReference type="PANTHER" id="PTHR45772:SF2">
    <property type="entry name" value="ABC TRANSPORTER ATP-BINDING PROTEIN"/>
    <property type="match status" value="1"/>
</dbReference>
<comment type="caution">
    <text evidence="6">The sequence shown here is derived from an EMBL/GenBank/DDBJ whole genome shotgun (WGS) entry which is preliminary data.</text>
</comment>
<dbReference type="InterPro" id="IPR003439">
    <property type="entry name" value="ABC_transporter-like_ATP-bd"/>
</dbReference>
<dbReference type="Pfam" id="PF12399">
    <property type="entry name" value="BCA_ABC_TP_C"/>
    <property type="match status" value="1"/>
</dbReference>
<keyword evidence="7" id="KW-1185">Reference proteome</keyword>
<evidence type="ECO:0000313" key="7">
    <source>
        <dbReference type="Proteomes" id="UP001424441"/>
    </source>
</evidence>
<evidence type="ECO:0000259" key="5">
    <source>
        <dbReference type="PROSITE" id="PS50893"/>
    </source>
</evidence>
<feature type="domain" description="ABC transporter" evidence="5">
    <location>
        <begin position="6"/>
        <end position="247"/>
    </location>
</feature>
<sequence length="252" mass="27368">MSEPILNVSGLVKRFGGLLATDSVSLDVRPGEIHALIGPNGAGKTTLISQLLGELKSDAGKIELEGRDISRLPTAKRIGLGLARTFQITSLLPEYSVLDNVAIAIQIRQGHSFRFWGNVRKETQLRDSALGYLKPIGLEHRADELVANLSHGEQKQLELAVAMATEPKVMLLDEPMAGLGHTESQQMVKLLQGLKSQVSMLLVEHDMDAVFQLADRISVLVYGRVIATGSADEIRNHPEVRSAYLGEGDEAC</sequence>
<evidence type="ECO:0000256" key="3">
    <source>
        <dbReference type="ARBA" id="ARBA00022741"/>
    </source>
</evidence>
<dbReference type="RefSeq" id="WP_343805770.1">
    <property type="nucleotide sequence ID" value="NZ_BAAADE010000004.1"/>
</dbReference>
<dbReference type="GO" id="GO:0005524">
    <property type="term" value="F:ATP binding"/>
    <property type="evidence" value="ECO:0007669"/>
    <property type="project" value="UniProtKB-KW"/>
</dbReference>
<evidence type="ECO:0000313" key="6">
    <source>
        <dbReference type="EMBL" id="GAA0607136.1"/>
    </source>
</evidence>
<dbReference type="PROSITE" id="PS50893">
    <property type="entry name" value="ABC_TRANSPORTER_2"/>
    <property type="match status" value="1"/>
</dbReference>
<protein>
    <submittedName>
        <fullName evidence="6">ABC transporter ATP-binding protein</fullName>
    </submittedName>
</protein>
<gene>
    <name evidence="6" type="ORF">GCM10008943_23370</name>
</gene>
<dbReference type="Proteomes" id="UP001424441">
    <property type="component" value="Unassembled WGS sequence"/>
</dbReference>
<organism evidence="6 7">
    <name type="scientific">Paenochrobactrum glaciei</name>
    <dbReference type="NCBI Taxonomy" id="486407"/>
    <lineage>
        <taxon>Bacteria</taxon>
        <taxon>Pseudomonadati</taxon>
        <taxon>Pseudomonadota</taxon>
        <taxon>Alphaproteobacteria</taxon>
        <taxon>Hyphomicrobiales</taxon>
        <taxon>Brucellaceae</taxon>
        <taxon>Paenochrobactrum</taxon>
    </lineage>
</organism>
<dbReference type="PANTHER" id="PTHR45772">
    <property type="entry name" value="CONSERVED COMPONENT OF ABC TRANSPORTER FOR NATURAL AMINO ACIDS-RELATED"/>
    <property type="match status" value="1"/>
</dbReference>
<evidence type="ECO:0000256" key="1">
    <source>
        <dbReference type="ARBA" id="ARBA00004533"/>
    </source>
</evidence>
<dbReference type="Gene3D" id="3.40.50.300">
    <property type="entry name" value="P-loop containing nucleotide triphosphate hydrolases"/>
    <property type="match status" value="1"/>
</dbReference>
<keyword evidence="2" id="KW-0813">Transport</keyword>
<dbReference type="CDD" id="cd03219">
    <property type="entry name" value="ABC_Mj1267_LivG_branched"/>
    <property type="match status" value="1"/>
</dbReference>
<dbReference type="InterPro" id="IPR027417">
    <property type="entry name" value="P-loop_NTPase"/>
</dbReference>
<evidence type="ECO:0000256" key="4">
    <source>
        <dbReference type="ARBA" id="ARBA00022840"/>
    </source>
</evidence>
<name>A0ABP3RGY2_9HYPH</name>
<keyword evidence="4 6" id="KW-0067">ATP-binding</keyword>
<reference evidence="7" key="1">
    <citation type="journal article" date="2019" name="Int. J. Syst. Evol. Microbiol.">
        <title>The Global Catalogue of Microorganisms (GCM) 10K type strain sequencing project: providing services to taxonomists for standard genome sequencing and annotation.</title>
        <authorList>
            <consortium name="The Broad Institute Genomics Platform"/>
            <consortium name="The Broad Institute Genome Sequencing Center for Infectious Disease"/>
            <person name="Wu L."/>
            <person name="Ma J."/>
        </authorList>
    </citation>
    <scope>NUCLEOTIDE SEQUENCE [LARGE SCALE GENOMIC DNA]</scope>
    <source>
        <strain evidence="7">JCM 15115</strain>
    </source>
</reference>
<dbReference type="EMBL" id="BAAADE010000004">
    <property type="protein sequence ID" value="GAA0607136.1"/>
    <property type="molecule type" value="Genomic_DNA"/>
</dbReference>
<proteinExistence type="predicted"/>
<dbReference type="Pfam" id="PF00005">
    <property type="entry name" value="ABC_tran"/>
    <property type="match status" value="1"/>
</dbReference>
<comment type="subcellular location">
    <subcellularLocation>
        <location evidence="1">Cell inner membrane</location>
    </subcellularLocation>
</comment>
<evidence type="ECO:0000256" key="2">
    <source>
        <dbReference type="ARBA" id="ARBA00022448"/>
    </source>
</evidence>
<dbReference type="SMART" id="SM00382">
    <property type="entry name" value="AAA"/>
    <property type="match status" value="1"/>
</dbReference>
<keyword evidence="3" id="KW-0547">Nucleotide-binding</keyword>
<dbReference type="InterPro" id="IPR032823">
    <property type="entry name" value="BCA_ABC_TP_C"/>
</dbReference>
<dbReference type="SUPFAM" id="SSF52540">
    <property type="entry name" value="P-loop containing nucleoside triphosphate hydrolases"/>
    <property type="match status" value="1"/>
</dbReference>
<dbReference type="InterPro" id="IPR003593">
    <property type="entry name" value="AAA+_ATPase"/>
</dbReference>
<dbReference type="InterPro" id="IPR051120">
    <property type="entry name" value="ABC_AA/LPS_Transport"/>
</dbReference>
<accession>A0ABP3RGY2</accession>